<proteinExistence type="predicted"/>
<name>A0A1Q5UC08_9EURO</name>
<keyword evidence="1" id="KW-1133">Transmembrane helix</keyword>
<evidence type="ECO:0000256" key="1">
    <source>
        <dbReference type="SAM" id="Phobius"/>
    </source>
</evidence>
<feature type="transmembrane region" description="Helical" evidence="1">
    <location>
        <begin position="136"/>
        <end position="160"/>
    </location>
</feature>
<evidence type="ECO:0000313" key="3">
    <source>
        <dbReference type="Proteomes" id="UP000186955"/>
    </source>
</evidence>
<sequence>MVPETTPDATHRVVETERITDRLQRLYKWFFFLAALLGVLAVNALTFPEFHPAQNAPAQLSHGLLCSALVTSIISAVILLMLLFEFDETASPPRSGLHVASVWTPVVLLDMACVELLVGIASWYCSSSPRWAGEMLAGYLVVLLCVCIALSLSIACNWSVMNKTYVRKGD</sequence>
<feature type="transmembrane region" description="Helical" evidence="1">
    <location>
        <begin position="26"/>
        <end position="48"/>
    </location>
</feature>
<dbReference type="Proteomes" id="UP000186955">
    <property type="component" value="Unassembled WGS sequence"/>
</dbReference>
<evidence type="ECO:0000313" key="2">
    <source>
        <dbReference type="EMBL" id="OKP09999.1"/>
    </source>
</evidence>
<comment type="caution">
    <text evidence="2">The sequence shown here is derived from an EMBL/GenBank/DDBJ whole genome shotgun (WGS) entry which is preliminary data.</text>
</comment>
<keyword evidence="1" id="KW-0812">Transmembrane</keyword>
<dbReference type="EMBL" id="MNBE01000412">
    <property type="protein sequence ID" value="OKP09999.1"/>
    <property type="molecule type" value="Genomic_DNA"/>
</dbReference>
<feature type="transmembrane region" description="Helical" evidence="1">
    <location>
        <begin position="60"/>
        <end position="84"/>
    </location>
</feature>
<accession>A0A1Q5UC08</accession>
<gene>
    <name evidence="2" type="ORF">PENSUB_4589</name>
</gene>
<reference evidence="2 3" key="1">
    <citation type="submission" date="2016-10" db="EMBL/GenBank/DDBJ databases">
        <title>Genome sequence of the ascomycete fungus Penicillium subrubescens.</title>
        <authorList>
            <person name="De Vries R.P."/>
            <person name="Peng M."/>
            <person name="Dilokpimol A."/>
            <person name="Hilden K."/>
            <person name="Makela M.R."/>
            <person name="Grigoriev I."/>
            <person name="Riley R."/>
            <person name="Granchi Z."/>
        </authorList>
    </citation>
    <scope>NUCLEOTIDE SEQUENCE [LARGE SCALE GENOMIC DNA]</scope>
    <source>
        <strain evidence="2 3">CBS 132785</strain>
    </source>
</reference>
<keyword evidence="3" id="KW-1185">Reference proteome</keyword>
<protein>
    <submittedName>
        <fullName evidence="2">Uncharacterized protein</fullName>
    </submittedName>
</protein>
<organism evidence="2 3">
    <name type="scientific">Penicillium subrubescens</name>
    <dbReference type="NCBI Taxonomy" id="1316194"/>
    <lineage>
        <taxon>Eukaryota</taxon>
        <taxon>Fungi</taxon>
        <taxon>Dikarya</taxon>
        <taxon>Ascomycota</taxon>
        <taxon>Pezizomycotina</taxon>
        <taxon>Eurotiomycetes</taxon>
        <taxon>Eurotiomycetidae</taxon>
        <taxon>Eurotiales</taxon>
        <taxon>Aspergillaceae</taxon>
        <taxon>Penicillium</taxon>
    </lineage>
</organism>
<feature type="transmembrane region" description="Helical" evidence="1">
    <location>
        <begin position="96"/>
        <end position="124"/>
    </location>
</feature>
<dbReference type="AlphaFoldDB" id="A0A1Q5UC08"/>
<keyword evidence="1" id="KW-0472">Membrane</keyword>